<dbReference type="InterPro" id="IPR036866">
    <property type="entry name" value="RibonucZ/Hydroxyglut_hydro"/>
</dbReference>
<dbReference type="InterPro" id="IPR004797">
    <property type="entry name" value="Competence_ComEC/Rec2"/>
</dbReference>
<proteinExistence type="predicted"/>
<evidence type="ECO:0000256" key="5">
    <source>
        <dbReference type="ARBA" id="ARBA00023136"/>
    </source>
</evidence>
<keyword evidence="9" id="KW-1185">Reference proteome</keyword>
<dbReference type="SUPFAM" id="SSF56281">
    <property type="entry name" value="Metallo-hydrolase/oxidoreductase"/>
    <property type="match status" value="1"/>
</dbReference>
<comment type="subcellular location">
    <subcellularLocation>
        <location evidence="1">Cell membrane</location>
        <topology evidence="1">Multi-pass membrane protein</topology>
    </subcellularLocation>
</comment>
<dbReference type="CDD" id="cd07731">
    <property type="entry name" value="ComA-like_MBL-fold"/>
    <property type="match status" value="1"/>
</dbReference>
<evidence type="ECO:0000256" key="6">
    <source>
        <dbReference type="SAM" id="Phobius"/>
    </source>
</evidence>
<dbReference type="Pfam" id="PF13567">
    <property type="entry name" value="DUF4131"/>
    <property type="match status" value="1"/>
</dbReference>
<reference evidence="8 9" key="1">
    <citation type="submission" date="2020-08" db="EMBL/GenBank/DDBJ databases">
        <title>Genomic Encyclopedia of Type Strains, Phase IV (KMG-IV): sequencing the most valuable type-strain genomes for metagenomic binning, comparative biology and taxonomic classification.</title>
        <authorList>
            <person name="Goeker M."/>
        </authorList>
    </citation>
    <scope>NUCLEOTIDE SEQUENCE [LARGE SCALE GENOMIC DNA]</scope>
    <source>
        <strain evidence="8 9">DSM 16325</strain>
    </source>
</reference>
<dbReference type="InterPro" id="IPR001279">
    <property type="entry name" value="Metallo-B-lactamas"/>
</dbReference>
<evidence type="ECO:0000256" key="4">
    <source>
        <dbReference type="ARBA" id="ARBA00022989"/>
    </source>
</evidence>
<dbReference type="GO" id="GO:0005886">
    <property type="term" value="C:plasma membrane"/>
    <property type="evidence" value="ECO:0007669"/>
    <property type="project" value="UniProtKB-SubCell"/>
</dbReference>
<feature type="transmembrane region" description="Helical" evidence="6">
    <location>
        <begin position="354"/>
        <end position="377"/>
    </location>
</feature>
<dbReference type="InterPro" id="IPR025405">
    <property type="entry name" value="DUF4131"/>
</dbReference>
<dbReference type="RefSeq" id="WP_183253795.1">
    <property type="nucleotide sequence ID" value="NZ_JACHEP010000008.1"/>
</dbReference>
<evidence type="ECO:0000259" key="7">
    <source>
        <dbReference type="SMART" id="SM00849"/>
    </source>
</evidence>
<evidence type="ECO:0000313" key="8">
    <source>
        <dbReference type="EMBL" id="MBB5324776.1"/>
    </source>
</evidence>
<feature type="transmembrane region" description="Helical" evidence="6">
    <location>
        <begin position="309"/>
        <end position="342"/>
    </location>
</feature>
<dbReference type="Pfam" id="PF03772">
    <property type="entry name" value="Competence"/>
    <property type="match status" value="1"/>
</dbReference>
<feature type="transmembrane region" description="Helical" evidence="6">
    <location>
        <begin position="45"/>
        <end position="65"/>
    </location>
</feature>
<protein>
    <submittedName>
        <fullName evidence="8">Competence protein ComEC</fullName>
    </submittedName>
</protein>
<feature type="transmembrane region" description="Helical" evidence="6">
    <location>
        <begin position="450"/>
        <end position="467"/>
    </location>
</feature>
<accession>A0A7W8MVZ0</accession>
<dbReference type="InterPro" id="IPR004477">
    <property type="entry name" value="ComEC_N"/>
</dbReference>
<evidence type="ECO:0000256" key="2">
    <source>
        <dbReference type="ARBA" id="ARBA00022475"/>
    </source>
</evidence>
<dbReference type="AlphaFoldDB" id="A0A7W8MVZ0"/>
<dbReference type="Pfam" id="PF00753">
    <property type="entry name" value="Lactamase_B"/>
    <property type="match status" value="1"/>
</dbReference>
<feature type="transmembrane region" description="Helical" evidence="6">
    <location>
        <begin position="232"/>
        <end position="255"/>
    </location>
</feature>
<dbReference type="NCBIfam" id="TIGR00361">
    <property type="entry name" value="ComEC_Rec2"/>
    <property type="match status" value="1"/>
</dbReference>
<dbReference type="EMBL" id="JACHEP010000008">
    <property type="protein sequence ID" value="MBB5324776.1"/>
    <property type="molecule type" value="Genomic_DNA"/>
</dbReference>
<feature type="transmembrane region" description="Helical" evidence="6">
    <location>
        <begin position="192"/>
        <end position="212"/>
    </location>
</feature>
<dbReference type="InterPro" id="IPR052159">
    <property type="entry name" value="Competence_DNA_uptake"/>
</dbReference>
<gene>
    <name evidence="8" type="ORF">HNQ34_001874</name>
</gene>
<keyword evidence="4 6" id="KW-1133">Transmembrane helix</keyword>
<dbReference type="PANTHER" id="PTHR30619">
    <property type="entry name" value="DNA INTERNALIZATION/COMPETENCE PROTEIN COMEC/REC2"/>
    <property type="match status" value="1"/>
</dbReference>
<dbReference type="Proteomes" id="UP000520011">
    <property type="component" value="Unassembled WGS sequence"/>
</dbReference>
<feature type="transmembrane region" description="Helical" evidence="6">
    <location>
        <begin position="7"/>
        <end position="39"/>
    </location>
</feature>
<evidence type="ECO:0000256" key="1">
    <source>
        <dbReference type="ARBA" id="ARBA00004651"/>
    </source>
</evidence>
<evidence type="ECO:0000313" key="9">
    <source>
        <dbReference type="Proteomes" id="UP000520011"/>
    </source>
</evidence>
<dbReference type="GO" id="GO:0030420">
    <property type="term" value="P:establishment of competence for transformation"/>
    <property type="evidence" value="ECO:0007669"/>
    <property type="project" value="InterPro"/>
</dbReference>
<feature type="transmembrane region" description="Helical" evidence="6">
    <location>
        <begin position="389"/>
        <end position="411"/>
    </location>
</feature>
<organism evidence="8 9">
    <name type="scientific">Anoxybacteroides tepidamans</name>
    <dbReference type="NCBI Taxonomy" id="265948"/>
    <lineage>
        <taxon>Bacteria</taxon>
        <taxon>Bacillati</taxon>
        <taxon>Bacillota</taxon>
        <taxon>Bacilli</taxon>
        <taxon>Bacillales</taxon>
        <taxon>Anoxybacillaceae</taxon>
        <taxon>Anoxybacteroides</taxon>
    </lineage>
</organism>
<evidence type="ECO:0000256" key="3">
    <source>
        <dbReference type="ARBA" id="ARBA00022692"/>
    </source>
</evidence>
<dbReference type="Gene3D" id="3.60.15.10">
    <property type="entry name" value="Ribonuclease Z/Hydroxyacylglutathione hydrolase-like"/>
    <property type="match status" value="1"/>
</dbReference>
<sequence>MKGNMVYVAIASICGVAIGYRILHAFHFVIIASYFLFLFLRKRSILLPCILTTTFFSFYMFWIDYNNQTILPQNKTDFSVRFVAPIIIDGDRLKAVVKTKEKEKEKVQLVYRIKSESEKKELSHLTIGMVCSFKGMLESPEPLRNFYAFDYRQYLRFQYIHWIIRPQSFSLRQCRSTSLTLYEMLLSLRQQGLYEIAASFPPSTVGIVQALVYGERTEMDDSLLEGYQKLGLVHLLAISGSHVTLLVGACFYALIRFLTRETAALLLLCLLPIYIVMTGASPSVVRASLMAMIVLWIRYKKSSVPPLDAISWACIAMLIFQPYTLFQAGFQLSFIVSLALVLSSQMIDQCSSALSRLFLTTLIAQISALPFLLYHFFEFSLLSIPFNIVFVPLYSFVILPLSLVSLGAHYISELMGAFFIWGLEHVIDMTNRWVLFFAENRSLSVVLGRPSSYLLVCYGVAILFAFTQMERRRYGAFVYVLAVVVFHAIVPYMNRYGEVVFLDVGQGDCIYIELPHRKGVYLIDTGGAVSFPKQPWQKRNSEWDVGKNVVVPFLKGKGVRVLDRLIITHGDADHMGAAVEVIRNIQVKELFIGKGGTTHPLQASLVAAAKDLDITVKEVGRGDRWRIGDAAFYVLNPNKDGEPSTDNNRSIVLYAKLGPLVWLFTGDLEKEGEQQLIHMFPRLRADVLKIGHHGSETSTSQSFLQTITPKLAVISVGKNNRYHHPHPGVIERLKAHHIKILRTDEHGAIQYRYTKKTGTFTVILP</sequence>
<dbReference type="SMART" id="SM00849">
    <property type="entry name" value="Lactamase_B"/>
    <property type="match status" value="1"/>
</dbReference>
<feature type="transmembrane region" description="Helical" evidence="6">
    <location>
        <begin position="264"/>
        <end position="297"/>
    </location>
</feature>
<dbReference type="NCBIfam" id="TIGR00360">
    <property type="entry name" value="ComEC_N-term"/>
    <property type="match status" value="1"/>
</dbReference>
<keyword evidence="5 6" id="KW-0472">Membrane</keyword>
<name>A0A7W8MVZ0_9BACL</name>
<dbReference type="PANTHER" id="PTHR30619:SF1">
    <property type="entry name" value="RECOMBINATION PROTEIN 2"/>
    <property type="match status" value="1"/>
</dbReference>
<keyword evidence="3 6" id="KW-0812">Transmembrane</keyword>
<comment type="caution">
    <text evidence="8">The sequence shown here is derived from an EMBL/GenBank/DDBJ whole genome shotgun (WGS) entry which is preliminary data.</text>
</comment>
<dbReference type="InterPro" id="IPR035681">
    <property type="entry name" value="ComA-like_MBL"/>
</dbReference>
<feature type="transmembrane region" description="Helical" evidence="6">
    <location>
        <begin position="474"/>
        <end position="493"/>
    </location>
</feature>
<keyword evidence="2" id="KW-1003">Cell membrane</keyword>
<feature type="domain" description="Metallo-beta-lactamase" evidence="7">
    <location>
        <begin position="506"/>
        <end position="718"/>
    </location>
</feature>